<evidence type="ECO:0000313" key="3">
    <source>
        <dbReference type="EnsemblMetazoa" id="MDOA015926-PA"/>
    </source>
</evidence>
<dbReference type="VEuPathDB" id="VectorBase:MDOA015926"/>
<feature type="compositionally biased region" description="Low complexity" evidence="1">
    <location>
        <begin position="82"/>
        <end position="103"/>
    </location>
</feature>
<organism evidence="3">
    <name type="scientific">Musca domestica</name>
    <name type="common">House fly</name>
    <dbReference type="NCBI Taxonomy" id="7370"/>
    <lineage>
        <taxon>Eukaryota</taxon>
        <taxon>Metazoa</taxon>
        <taxon>Ecdysozoa</taxon>
        <taxon>Arthropoda</taxon>
        <taxon>Hexapoda</taxon>
        <taxon>Insecta</taxon>
        <taxon>Pterygota</taxon>
        <taxon>Neoptera</taxon>
        <taxon>Endopterygota</taxon>
        <taxon>Diptera</taxon>
        <taxon>Brachycera</taxon>
        <taxon>Muscomorpha</taxon>
        <taxon>Muscoidea</taxon>
        <taxon>Muscidae</taxon>
        <taxon>Musca</taxon>
    </lineage>
</organism>
<evidence type="ECO:0000256" key="1">
    <source>
        <dbReference type="SAM" id="MobiDB-lite"/>
    </source>
</evidence>
<dbReference type="STRING" id="7370.A0A1I8NIY5"/>
<feature type="transmembrane region" description="Helical" evidence="2">
    <location>
        <begin position="146"/>
        <end position="165"/>
    </location>
</feature>
<protein>
    <submittedName>
        <fullName evidence="3">Uncharacterized protein</fullName>
    </submittedName>
</protein>
<feature type="compositionally biased region" description="Low complexity" evidence="1">
    <location>
        <begin position="9"/>
        <end position="74"/>
    </location>
</feature>
<proteinExistence type="predicted"/>
<keyword evidence="2" id="KW-0472">Membrane</keyword>
<dbReference type="EnsemblMetazoa" id="MDOA015926-RA">
    <property type="protein sequence ID" value="MDOA015926-PA"/>
    <property type="gene ID" value="MDOA015926"/>
</dbReference>
<keyword evidence="2" id="KW-1133">Transmembrane helix</keyword>
<feature type="region of interest" description="Disordered" evidence="1">
    <location>
        <begin position="171"/>
        <end position="208"/>
    </location>
</feature>
<sequence length="245" mass="26707">MPLTQEKTNASNNHSNSNKSLEDNNNSSRSNNNNSNNSGSKSGSGSSGSGDTITNTKNNKNDNNNNNNNNSNTIQSCDKKNLNNNNNNNTTTTNNNSNNNNNLGNVINVKDMHKNVSVQVDSDFALLLPRGVYEIQKMEPRSKIRTITAICLFLAIAGIIGFGYFCQDQVRPPPESPPQRYPGYPPPPQQQPVNPTAPPPNAGWSPYVHQAQNDGVFAQMTPQAAYQAATRTLRPAKWTTTNGFT</sequence>
<feature type="region of interest" description="Disordered" evidence="1">
    <location>
        <begin position="1"/>
        <end position="103"/>
    </location>
</feature>
<evidence type="ECO:0000256" key="2">
    <source>
        <dbReference type="SAM" id="Phobius"/>
    </source>
</evidence>
<keyword evidence="2" id="KW-0812">Transmembrane</keyword>
<feature type="compositionally biased region" description="Pro residues" evidence="1">
    <location>
        <begin position="171"/>
        <end position="201"/>
    </location>
</feature>
<accession>A0A1I8NIY5</accession>
<dbReference type="AlphaFoldDB" id="A0A1I8NIY5"/>
<name>A0A1I8NIY5_MUSDO</name>
<dbReference type="VEuPathDB" id="VectorBase:MDOMA2_003310"/>
<reference evidence="3" key="1">
    <citation type="submission" date="2020-05" db="UniProtKB">
        <authorList>
            <consortium name="EnsemblMetazoa"/>
        </authorList>
    </citation>
    <scope>IDENTIFICATION</scope>
    <source>
        <strain evidence="3">Aabys</strain>
    </source>
</reference>